<dbReference type="Proteomes" id="UP001341281">
    <property type="component" value="Chromosome 08"/>
</dbReference>
<protein>
    <submittedName>
        <fullName evidence="1">Uncharacterized protein</fullName>
    </submittedName>
</protein>
<evidence type="ECO:0000313" key="2">
    <source>
        <dbReference type="Proteomes" id="UP001341281"/>
    </source>
</evidence>
<proteinExistence type="predicted"/>
<name>A0AAQ3UHN0_PASNO</name>
<reference evidence="1 2" key="1">
    <citation type="submission" date="2024-02" db="EMBL/GenBank/DDBJ databases">
        <title>High-quality chromosome-scale genome assembly of Pensacola bahiagrass (Paspalum notatum Flugge var. saurae).</title>
        <authorList>
            <person name="Vega J.M."/>
            <person name="Podio M."/>
            <person name="Orjuela J."/>
            <person name="Siena L.A."/>
            <person name="Pessino S.C."/>
            <person name="Combes M.C."/>
            <person name="Mariac C."/>
            <person name="Albertini E."/>
            <person name="Pupilli F."/>
            <person name="Ortiz J.P.A."/>
            <person name="Leblanc O."/>
        </authorList>
    </citation>
    <scope>NUCLEOTIDE SEQUENCE [LARGE SCALE GENOMIC DNA]</scope>
    <source>
        <strain evidence="1">R1</strain>
        <tissue evidence="1">Leaf</tissue>
    </source>
</reference>
<accession>A0AAQ3UHN0</accession>
<gene>
    <name evidence="1" type="ORF">U9M48_037695</name>
</gene>
<organism evidence="1 2">
    <name type="scientific">Paspalum notatum var. saurae</name>
    <dbReference type="NCBI Taxonomy" id="547442"/>
    <lineage>
        <taxon>Eukaryota</taxon>
        <taxon>Viridiplantae</taxon>
        <taxon>Streptophyta</taxon>
        <taxon>Embryophyta</taxon>
        <taxon>Tracheophyta</taxon>
        <taxon>Spermatophyta</taxon>
        <taxon>Magnoliopsida</taxon>
        <taxon>Liliopsida</taxon>
        <taxon>Poales</taxon>
        <taxon>Poaceae</taxon>
        <taxon>PACMAD clade</taxon>
        <taxon>Panicoideae</taxon>
        <taxon>Andropogonodae</taxon>
        <taxon>Paspaleae</taxon>
        <taxon>Paspalinae</taxon>
        <taxon>Paspalum</taxon>
    </lineage>
</organism>
<dbReference type="EMBL" id="CP144752">
    <property type="protein sequence ID" value="WVZ91538.1"/>
    <property type="molecule type" value="Genomic_DNA"/>
</dbReference>
<dbReference type="AlphaFoldDB" id="A0AAQ3UHN0"/>
<feature type="non-terminal residue" evidence="1">
    <location>
        <position position="1"/>
    </location>
</feature>
<sequence>ISYRTPDTESSDSADANSVHFSSELFDSLSSLESVDTFIPLPFTRPLYRSSDLQPPSKDLEAPFAWLTRVVVVETDDLIWNDGRFNRKPLALDKLSAPPIDWRRAALTLVRDIIDQGSFCQCYQNRPFCFKQSCFLRLCKTFELSLQWCEDGLNGRHVIILLRCMNPPQCGLCRKLRGKRCFLFIIDLLCFELVVASHRTLGGCQLVGADSHDAGWVSSSVKRSGVVRVTDILYGLLARAVRQAESLDLRLRIGQLLLLVCTDITEGERKRRWMRSEAAQQGGWARHTLQLVLEAGELDADWIGSVEEVDEVLHLDGGLEAGPGARLLVLERRALAIAVRIGHGRAQRNAAPCPPALTETPPPISVTITTASPLAWIRNGEEQGNDMIGARNRTTARPAAVAVCLDWLMTGVPRAPQAASPPLS</sequence>
<evidence type="ECO:0000313" key="1">
    <source>
        <dbReference type="EMBL" id="WVZ91538.1"/>
    </source>
</evidence>
<feature type="non-terminal residue" evidence="1">
    <location>
        <position position="424"/>
    </location>
</feature>
<keyword evidence="2" id="KW-1185">Reference proteome</keyword>